<reference evidence="1 2" key="1">
    <citation type="journal article" date="2018" name="Proc. R. Soc. B">
        <title>A non-coding region near Follistatin controls head colour polymorphism in the Gouldian finch.</title>
        <authorList>
            <person name="Toomey M.B."/>
            <person name="Marques C.I."/>
            <person name="Andrade P."/>
            <person name="Araujo P.M."/>
            <person name="Sabatino S."/>
            <person name="Gazda M.A."/>
            <person name="Afonso S."/>
            <person name="Lopes R.J."/>
            <person name="Corbo J.C."/>
            <person name="Carneiro M."/>
        </authorList>
    </citation>
    <scope>NUCLEOTIDE SEQUENCE [LARGE SCALE GENOMIC DNA]</scope>
    <source>
        <strain evidence="1">Red01</strain>
        <tissue evidence="1">Muscle</tissue>
    </source>
</reference>
<protein>
    <submittedName>
        <fullName evidence="1">Uncharacterized protein</fullName>
    </submittedName>
</protein>
<evidence type="ECO:0000313" key="2">
    <source>
        <dbReference type="Proteomes" id="UP000276834"/>
    </source>
</evidence>
<organism evidence="1 2">
    <name type="scientific">Chloebia gouldiae</name>
    <name type="common">Gouldian finch</name>
    <name type="synonym">Erythrura gouldiae</name>
    <dbReference type="NCBI Taxonomy" id="44316"/>
    <lineage>
        <taxon>Eukaryota</taxon>
        <taxon>Metazoa</taxon>
        <taxon>Chordata</taxon>
        <taxon>Craniata</taxon>
        <taxon>Vertebrata</taxon>
        <taxon>Euteleostomi</taxon>
        <taxon>Archelosauria</taxon>
        <taxon>Archosauria</taxon>
        <taxon>Dinosauria</taxon>
        <taxon>Saurischia</taxon>
        <taxon>Theropoda</taxon>
        <taxon>Coelurosauria</taxon>
        <taxon>Aves</taxon>
        <taxon>Neognathae</taxon>
        <taxon>Neoaves</taxon>
        <taxon>Telluraves</taxon>
        <taxon>Australaves</taxon>
        <taxon>Passeriformes</taxon>
        <taxon>Passeroidea</taxon>
        <taxon>Passeridae</taxon>
        <taxon>Chloebia</taxon>
    </lineage>
</organism>
<evidence type="ECO:0000313" key="1">
    <source>
        <dbReference type="EMBL" id="RLW10383.1"/>
    </source>
</evidence>
<proteinExistence type="predicted"/>
<dbReference type="EMBL" id="QUSF01000004">
    <property type="protein sequence ID" value="RLW10383.1"/>
    <property type="molecule type" value="Genomic_DNA"/>
</dbReference>
<keyword evidence="2" id="KW-1185">Reference proteome</keyword>
<dbReference type="Proteomes" id="UP000276834">
    <property type="component" value="Unassembled WGS sequence"/>
</dbReference>
<sequence>MCGGHWSQSLSHSAKLLQMERATSCRGGGLLPRNTSGLEQGKRRSKQLLQALASFCKDWIQSPEKLTIVCKTRLWSRW</sequence>
<dbReference type="AlphaFoldDB" id="A0A3L8SXA5"/>
<gene>
    <name evidence="1" type="ORF">DV515_00002315</name>
</gene>
<comment type="caution">
    <text evidence="1">The sequence shown here is derived from an EMBL/GenBank/DDBJ whole genome shotgun (WGS) entry which is preliminary data.</text>
</comment>
<name>A0A3L8SXA5_CHLGU</name>
<accession>A0A3L8SXA5</accession>